<name>A0A1M2VU37_TRAPU</name>
<dbReference type="Proteomes" id="UP000184267">
    <property type="component" value="Unassembled WGS sequence"/>
</dbReference>
<proteinExistence type="predicted"/>
<reference evidence="1 2" key="1">
    <citation type="submission" date="2016-10" db="EMBL/GenBank/DDBJ databases">
        <title>Genome sequence of the basidiomycete white-rot fungus Trametes pubescens.</title>
        <authorList>
            <person name="Makela M.R."/>
            <person name="Granchi Z."/>
            <person name="Peng M."/>
            <person name="De Vries R.P."/>
            <person name="Grigoriev I."/>
            <person name="Riley R."/>
            <person name="Hilden K."/>
        </authorList>
    </citation>
    <scope>NUCLEOTIDE SEQUENCE [LARGE SCALE GENOMIC DNA]</scope>
    <source>
        <strain evidence="1 2">FBCC735</strain>
    </source>
</reference>
<dbReference type="AlphaFoldDB" id="A0A1M2VU37"/>
<dbReference type="EMBL" id="MNAD01000695">
    <property type="protein sequence ID" value="OJT11030.1"/>
    <property type="molecule type" value="Genomic_DNA"/>
</dbReference>
<keyword evidence="2" id="KW-1185">Reference proteome</keyword>
<accession>A0A1M2VU37</accession>
<sequence length="326" mass="35995">MNDEAEIPPLREVSPFFNVNHGDLILRTSDNTELHVDLHAVAFSSPLLAAKLLSLPPTSLHSTKPTQDVDGTSDVWDLLLPIIHHTYKQAPDIDAMAGLLQTAGTYQMTGILRLLGDLLAAADFVEQQPLKVYALACTHGFDRAARLAARRTLRLPMHLGYVPELGALTGSAYHHLLEYRKECTVAAQAVLNWQIYNSPPAWFDSRSDMSESKAELARFLESTANNHSGINVSPSGAVTRNGIITRQYTIKAEHCWRVAMENLARELEAQPDPVEILTPSFLKPLLLYAQAAKNTLHVVEAAHGLSKIIREQLDEAIAKVTLKMET</sequence>
<evidence type="ECO:0000313" key="1">
    <source>
        <dbReference type="EMBL" id="OJT11030.1"/>
    </source>
</evidence>
<comment type="caution">
    <text evidence="1">The sequence shown here is derived from an EMBL/GenBank/DDBJ whole genome shotgun (WGS) entry which is preliminary data.</text>
</comment>
<protein>
    <recommendedName>
        <fullName evidence="3">BTB domain-containing protein</fullName>
    </recommendedName>
</protein>
<organism evidence="1 2">
    <name type="scientific">Trametes pubescens</name>
    <name type="common">White-rot fungus</name>
    <dbReference type="NCBI Taxonomy" id="154538"/>
    <lineage>
        <taxon>Eukaryota</taxon>
        <taxon>Fungi</taxon>
        <taxon>Dikarya</taxon>
        <taxon>Basidiomycota</taxon>
        <taxon>Agaricomycotina</taxon>
        <taxon>Agaricomycetes</taxon>
        <taxon>Polyporales</taxon>
        <taxon>Polyporaceae</taxon>
        <taxon>Trametes</taxon>
    </lineage>
</organism>
<dbReference type="STRING" id="154538.A0A1M2VU37"/>
<gene>
    <name evidence="1" type="ORF">TRAPUB_12454</name>
</gene>
<evidence type="ECO:0000313" key="2">
    <source>
        <dbReference type="Proteomes" id="UP000184267"/>
    </source>
</evidence>
<evidence type="ECO:0008006" key="3">
    <source>
        <dbReference type="Google" id="ProtNLM"/>
    </source>
</evidence>